<accession>A0ACB7PNH1</accession>
<evidence type="ECO:0000313" key="2">
    <source>
        <dbReference type="Proteomes" id="UP000724584"/>
    </source>
</evidence>
<dbReference type="Proteomes" id="UP000724584">
    <property type="component" value="Unassembled WGS sequence"/>
</dbReference>
<reference evidence="1 2" key="1">
    <citation type="journal article" date="2021" name="Nat. Commun.">
        <title>Genetic determinants of endophytism in the Arabidopsis root mycobiome.</title>
        <authorList>
            <person name="Mesny F."/>
            <person name="Miyauchi S."/>
            <person name="Thiergart T."/>
            <person name="Pickel B."/>
            <person name="Atanasova L."/>
            <person name="Karlsson M."/>
            <person name="Huettel B."/>
            <person name="Barry K.W."/>
            <person name="Haridas S."/>
            <person name="Chen C."/>
            <person name="Bauer D."/>
            <person name="Andreopoulos W."/>
            <person name="Pangilinan J."/>
            <person name="LaButti K."/>
            <person name="Riley R."/>
            <person name="Lipzen A."/>
            <person name="Clum A."/>
            <person name="Drula E."/>
            <person name="Henrissat B."/>
            <person name="Kohler A."/>
            <person name="Grigoriev I.V."/>
            <person name="Martin F.M."/>
            <person name="Hacquard S."/>
        </authorList>
    </citation>
    <scope>NUCLEOTIDE SEQUENCE [LARGE SCALE GENOMIC DNA]</scope>
    <source>
        <strain evidence="1 2">MPI-SDFR-AT-0079</strain>
    </source>
</reference>
<proteinExistence type="predicted"/>
<sequence>MNADPDTLPPIHLPSPTTTILTLTKFHATLATLLLATTTTADRHVALVSALAYVHFWSATLGFAWWGGGGGTGTGGYGYGWVWGLDQLVGVAAMVVVCGPLGLLVIILCPGMGWYLRRAAKVLKWIFPYTASALWFILKWLLRSLRVVLVWFFWAAELAFRVFWGTE</sequence>
<name>A0ACB7PNH1_9PEZI</name>
<dbReference type="EMBL" id="JAGIZQ010000001">
    <property type="protein sequence ID" value="KAH6650414.1"/>
    <property type="molecule type" value="Genomic_DNA"/>
</dbReference>
<evidence type="ECO:0000313" key="1">
    <source>
        <dbReference type="EMBL" id="KAH6650414.1"/>
    </source>
</evidence>
<gene>
    <name evidence="1" type="ORF">F5144DRAFT_543466</name>
</gene>
<protein>
    <submittedName>
        <fullName evidence="1">Uncharacterized protein</fullName>
    </submittedName>
</protein>
<comment type="caution">
    <text evidence="1">The sequence shown here is derived from an EMBL/GenBank/DDBJ whole genome shotgun (WGS) entry which is preliminary data.</text>
</comment>
<keyword evidence="2" id="KW-1185">Reference proteome</keyword>
<organism evidence="1 2">
    <name type="scientific">Chaetomium tenue</name>
    <dbReference type="NCBI Taxonomy" id="1854479"/>
    <lineage>
        <taxon>Eukaryota</taxon>
        <taxon>Fungi</taxon>
        <taxon>Dikarya</taxon>
        <taxon>Ascomycota</taxon>
        <taxon>Pezizomycotina</taxon>
        <taxon>Sordariomycetes</taxon>
        <taxon>Sordariomycetidae</taxon>
        <taxon>Sordariales</taxon>
        <taxon>Chaetomiaceae</taxon>
        <taxon>Chaetomium</taxon>
    </lineage>
</organism>